<protein>
    <recommendedName>
        <fullName evidence="1">non-specific serine/threonine protein kinase</fullName>
        <ecNumber evidence="1">2.7.11.1</ecNumber>
    </recommendedName>
</protein>
<sequence>MSLFSPSASPISSTKRLPRNTHTYTKSATTAATNNRSRRVYGKREVDAPRAVLEREHNNVPSKAPVIANERQEVEVENMITALGKGLSALQLDVNERTVDVDRDEEDVSTTAQSDVPGENEAQGREQPMVEIRISVYNGVQREAVTHERDTNVSKSLETVKSKRRPRRSSGWIEDLKLNSYVRPILKEATSPISSRGVQSFASWARRAGDMFTVEKIAEATAQQKIFPNASLQVTTGPPKVYKDGVFKSSPPAQRWRRSQEITTVQEIVSEVQLLKAARFHPGFARFPGGACRPGTVPGYVPTGVRTQYKQTNASECFNPDPSKAKSYPDTQLWAVLEMDNAGCELEKFPWSSIFQVYDIFWGVALALARAEQFAAFEHRDLHLGNICIKPTKKAGNMSMGSSTSALEGLGRGGRTTGFGLSGLETTIIDYSLSRAELQALNTPDGDVEAEAEAEAGSENPTVEIAWSDLDKRQIFGAIGQDADEKLLRDTYRFMRSEVYHQENLLCPTQPPSKPRQWKHYNPRTNLIWLSFLLQMLLKKLEPPCPNQGQTAEPLQLQLQLQQKQLQRAPLTPRPANHKLHSNTVHHGDDDSPFRSRKKKTAQVKRGGGGGTEEGGKQLDAVLINKQHVGQLQQQQLLKEELTMRLQTTADMLSVESGIGDLYCAGDLVAFALGSGWLDEGDFLC</sequence>
<evidence type="ECO:0000256" key="5">
    <source>
        <dbReference type="ARBA" id="ARBA00022777"/>
    </source>
</evidence>
<feature type="region of interest" description="Disordered" evidence="9">
    <location>
        <begin position="573"/>
        <end position="616"/>
    </location>
</feature>
<dbReference type="EC" id="2.7.11.1" evidence="1"/>
<dbReference type="GO" id="GO:0005524">
    <property type="term" value="F:ATP binding"/>
    <property type="evidence" value="ECO:0007669"/>
    <property type="project" value="UniProtKB-KW"/>
</dbReference>
<keyword evidence="2" id="KW-0723">Serine/threonine-protein kinase</keyword>
<proteinExistence type="predicted"/>
<accession>A0A179USR8</accession>
<reference evidence="12" key="1">
    <citation type="journal article" date="2015" name="PLoS Genet.">
        <title>The dynamic genome and transcriptome of the human fungal pathogen Blastomyces and close relative Emmonsia.</title>
        <authorList>
            <person name="Munoz J.F."/>
            <person name="Gauthier G.M."/>
            <person name="Desjardins C.A."/>
            <person name="Gallo J.E."/>
            <person name="Holder J."/>
            <person name="Sullivan T.D."/>
            <person name="Marty A.J."/>
            <person name="Carmen J.C."/>
            <person name="Chen Z."/>
            <person name="Ding L."/>
            <person name="Gujja S."/>
            <person name="Magrini V."/>
            <person name="Misas E."/>
            <person name="Mitreva M."/>
            <person name="Priest M."/>
            <person name="Saif S."/>
            <person name="Whiston E.A."/>
            <person name="Young S."/>
            <person name="Zeng Q."/>
            <person name="Goldman W.E."/>
            <person name="Mardis E.R."/>
            <person name="Taylor J.W."/>
            <person name="McEwen J.G."/>
            <person name="Clay O.K."/>
            <person name="Klein B.S."/>
            <person name="Cuomo C.A."/>
        </authorList>
    </citation>
    <scope>NUCLEOTIDE SEQUENCE [LARGE SCALE GENOMIC DNA]</scope>
    <source>
        <strain evidence="12">SLH14081</strain>
    </source>
</reference>
<evidence type="ECO:0000256" key="7">
    <source>
        <dbReference type="ARBA" id="ARBA00047899"/>
    </source>
</evidence>
<dbReference type="InterPro" id="IPR024604">
    <property type="entry name" value="GSG2_C"/>
</dbReference>
<dbReference type="VEuPathDB" id="FungiDB:BDBG_06096"/>
<dbReference type="EMBL" id="GG657462">
    <property type="protein sequence ID" value="OAT11146.1"/>
    <property type="molecule type" value="Genomic_DNA"/>
</dbReference>
<feature type="region of interest" description="Disordered" evidence="9">
    <location>
        <begin position="99"/>
        <end position="127"/>
    </location>
</feature>
<evidence type="ECO:0000256" key="8">
    <source>
        <dbReference type="ARBA" id="ARBA00048679"/>
    </source>
</evidence>
<dbReference type="PANTHER" id="PTHR24419:SF18">
    <property type="entry name" value="SERINE_THREONINE-PROTEIN KINASE HASPIN"/>
    <property type="match status" value="1"/>
</dbReference>
<evidence type="ECO:0000313" key="11">
    <source>
        <dbReference type="EMBL" id="OAT11146.1"/>
    </source>
</evidence>
<keyword evidence="12" id="KW-1185">Reference proteome</keyword>
<evidence type="ECO:0000313" key="12">
    <source>
        <dbReference type="Proteomes" id="UP000002038"/>
    </source>
</evidence>
<dbReference type="GO" id="GO:0035556">
    <property type="term" value="P:intracellular signal transduction"/>
    <property type="evidence" value="ECO:0007669"/>
    <property type="project" value="TreeGrafter"/>
</dbReference>
<comment type="catalytic activity">
    <reaction evidence="7">
        <text>L-threonyl-[protein] + ATP = O-phospho-L-threonyl-[protein] + ADP + H(+)</text>
        <dbReference type="Rhea" id="RHEA:46608"/>
        <dbReference type="Rhea" id="RHEA-COMP:11060"/>
        <dbReference type="Rhea" id="RHEA-COMP:11605"/>
        <dbReference type="ChEBI" id="CHEBI:15378"/>
        <dbReference type="ChEBI" id="CHEBI:30013"/>
        <dbReference type="ChEBI" id="CHEBI:30616"/>
        <dbReference type="ChEBI" id="CHEBI:61977"/>
        <dbReference type="ChEBI" id="CHEBI:456216"/>
        <dbReference type="EC" id="2.7.11.1"/>
    </reaction>
</comment>
<dbReference type="AlphaFoldDB" id="A0A179USR8"/>
<evidence type="ECO:0000259" key="10">
    <source>
        <dbReference type="SMART" id="SM01331"/>
    </source>
</evidence>
<dbReference type="STRING" id="559298.A0A179USR8"/>
<evidence type="ECO:0000256" key="3">
    <source>
        <dbReference type="ARBA" id="ARBA00022679"/>
    </source>
</evidence>
<evidence type="ECO:0000256" key="6">
    <source>
        <dbReference type="ARBA" id="ARBA00022840"/>
    </source>
</evidence>
<dbReference type="Gene3D" id="1.10.510.10">
    <property type="entry name" value="Transferase(Phosphotransferase) domain 1"/>
    <property type="match status" value="1"/>
</dbReference>
<keyword evidence="6" id="KW-0067">ATP-binding</keyword>
<comment type="catalytic activity">
    <reaction evidence="8">
        <text>L-seryl-[protein] + ATP = O-phospho-L-seryl-[protein] + ADP + H(+)</text>
        <dbReference type="Rhea" id="RHEA:17989"/>
        <dbReference type="Rhea" id="RHEA-COMP:9863"/>
        <dbReference type="Rhea" id="RHEA-COMP:11604"/>
        <dbReference type="ChEBI" id="CHEBI:15378"/>
        <dbReference type="ChEBI" id="CHEBI:29999"/>
        <dbReference type="ChEBI" id="CHEBI:30616"/>
        <dbReference type="ChEBI" id="CHEBI:83421"/>
        <dbReference type="ChEBI" id="CHEBI:456216"/>
        <dbReference type="EC" id="2.7.11.1"/>
    </reaction>
</comment>
<dbReference type="PANTHER" id="PTHR24419">
    <property type="entry name" value="INTERLEUKIN-1 RECEPTOR-ASSOCIATED KINASE"/>
    <property type="match status" value="1"/>
</dbReference>
<evidence type="ECO:0000256" key="1">
    <source>
        <dbReference type="ARBA" id="ARBA00012513"/>
    </source>
</evidence>
<dbReference type="KEGG" id="bgh:BDBG_06096"/>
<feature type="compositionally biased region" description="Low complexity" evidence="9">
    <location>
        <begin position="1"/>
        <end position="13"/>
    </location>
</feature>
<gene>
    <name evidence="11" type="ORF">BDBG_06096</name>
</gene>
<dbReference type="GO" id="GO:0000278">
    <property type="term" value="P:mitotic cell cycle"/>
    <property type="evidence" value="ECO:0007669"/>
    <property type="project" value="TreeGrafter"/>
</dbReference>
<dbReference type="GO" id="GO:0005634">
    <property type="term" value="C:nucleus"/>
    <property type="evidence" value="ECO:0007669"/>
    <property type="project" value="TreeGrafter"/>
</dbReference>
<dbReference type="GO" id="GO:0072354">
    <property type="term" value="F:histone H3T3 kinase activity"/>
    <property type="evidence" value="ECO:0007669"/>
    <property type="project" value="TreeGrafter"/>
</dbReference>
<evidence type="ECO:0000256" key="9">
    <source>
        <dbReference type="SAM" id="MobiDB-lite"/>
    </source>
</evidence>
<organism evidence="11 12">
    <name type="scientific">Blastomyces gilchristii (strain SLH14081)</name>
    <name type="common">Blastomyces dermatitidis</name>
    <dbReference type="NCBI Taxonomy" id="559298"/>
    <lineage>
        <taxon>Eukaryota</taxon>
        <taxon>Fungi</taxon>
        <taxon>Dikarya</taxon>
        <taxon>Ascomycota</taxon>
        <taxon>Pezizomycotina</taxon>
        <taxon>Eurotiomycetes</taxon>
        <taxon>Eurotiomycetidae</taxon>
        <taxon>Onygenales</taxon>
        <taxon>Ajellomycetaceae</taxon>
        <taxon>Blastomyces</taxon>
    </lineage>
</organism>
<dbReference type="OrthoDB" id="5327538at2759"/>
<feature type="compositionally biased region" description="Polar residues" evidence="9">
    <location>
        <begin position="20"/>
        <end position="35"/>
    </location>
</feature>
<evidence type="ECO:0000256" key="2">
    <source>
        <dbReference type="ARBA" id="ARBA00022527"/>
    </source>
</evidence>
<keyword evidence="5 11" id="KW-0418">Kinase</keyword>
<dbReference type="Pfam" id="PF12330">
    <property type="entry name" value="Haspin_kinase"/>
    <property type="match status" value="1"/>
</dbReference>
<evidence type="ECO:0000256" key="4">
    <source>
        <dbReference type="ARBA" id="ARBA00022741"/>
    </source>
</evidence>
<dbReference type="Proteomes" id="UP000002038">
    <property type="component" value="Unassembled WGS sequence"/>
</dbReference>
<feature type="domain" description="Serine/threonine-protein kinase haspin C-terminal" evidence="10">
    <location>
        <begin position="473"/>
        <end position="586"/>
    </location>
</feature>
<dbReference type="RefSeq" id="XP_031579685.1">
    <property type="nucleotide sequence ID" value="XM_031722459.1"/>
</dbReference>
<keyword evidence="3" id="KW-0808">Transferase</keyword>
<keyword evidence="4" id="KW-0547">Nucleotide-binding</keyword>
<dbReference type="GO" id="GO:0005737">
    <property type="term" value="C:cytoplasm"/>
    <property type="evidence" value="ECO:0007669"/>
    <property type="project" value="TreeGrafter"/>
</dbReference>
<dbReference type="GeneID" id="8503086"/>
<name>A0A179USR8_BLAGS</name>
<dbReference type="SMART" id="SM01331">
    <property type="entry name" value="DUF3635"/>
    <property type="match status" value="1"/>
</dbReference>
<feature type="region of interest" description="Disordered" evidence="9">
    <location>
        <begin position="1"/>
        <end position="46"/>
    </location>
</feature>